<sequence>MPDYRLTLGPFRTFPNYVYKSSSTGKMCKAWDFRSYIARPLTLYTFLETAFVKIVALSASGLPVPRVLSISFWNFAMVDEFIEEMEEGDMG</sequence>
<evidence type="ECO:0000313" key="1">
    <source>
        <dbReference type="EMBL" id="GMI20140.1"/>
    </source>
</evidence>
<feature type="non-terminal residue" evidence="1">
    <location>
        <position position="91"/>
    </location>
</feature>
<name>A0A9W7FWH4_9STRA</name>
<reference evidence="1" key="1">
    <citation type="submission" date="2022-07" db="EMBL/GenBank/DDBJ databases">
        <title>Genome analysis of Parmales, a sister group of diatoms, reveals the evolutionary specialization of diatoms from phago-mixotrophs to photoautotrophs.</title>
        <authorList>
            <person name="Ban H."/>
            <person name="Sato S."/>
            <person name="Yoshikawa S."/>
            <person name="Kazumasa Y."/>
            <person name="Nakamura Y."/>
            <person name="Ichinomiya M."/>
            <person name="Saitoh K."/>
            <person name="Sato N."/>
            <person name="Blanc-Mathieu R."/>
            <person name="Endo H."/>
            <person name="Kuwata A."/>
            <person name="Ogata H."/>
        </authorList>
    </citation>
    <scope>NUCLEOTIDE SEQUENCE</scope>
</reference>
<gene>
    <name evidence="1" type="ORF">TrRE_jg6455</name>
</gene>
<dbReference type="AlphaFoldDB" id="A0A9W7FWH4"/>
<dbReference type="EMBL" id="BRXZ01006785">
    <property type="protein sequence ID" value="GMI20140.1"/>
    <property type="molecule type" value="Genomic_DNA"/>
</dbReference>
<proteinExistence type="predicted"/>
<protein>
    <submittedName>
        <fullName evidence="1">Uncharacterized protein</fullName>
    </submittedName>
</protein>
<dbReference type="Proteomes" id="UP001165082">
    <property type="component" value="Unassembled WGS sequence"/>
</dbReference>
<accession>A0A9W7FWH4</accession>
<organism evidence="1 2">
    <name type="scientific">Triparma retinervis</name>
    <dbReference type="NCBI Taxonomy" id="2557542"/>
    <lineage>
        <taxon>Eukaryota</taxon>
        <taxon>Sar</taxon>
        <taxon>Stramenopiles</taxon>
        <taxon>Ochrophyta</taxon>
        <taxon>Bolidophyceae</taxon>
        <taxon>Parmales</taxon>
        <taxon>Triparmaceae</taxon>
        <taxon>Triparma</taxon>
    </lineage>
</organism>
<evidence type="ECO:0000313" key="2">
    <source>
        <dbReference type="Proteomes" id="UP001165082"/>
    </source>
</evidence>
<comment type="caution">
    <text evidence="1">The sequence shown here is derived from an EMBL/GenBank/DDBJ whole genome shotgun (WGS) entry which is preliminary data.</text>
</comment>
<keyword evidence="2" id="KW-1185">Reference proteome</keyword>